<comment type="caution">
    <text evidence="1">The sequence shown here is derived from an EMBL/GenBank/DDBJ whole genome shotgun (WGS) entry which is preliminary data.</text>
</comment>
<proteinExistence type="predicted"/>
<dbReference type="EMBL" id="JAAVXB010000006">
    <property type="protein sequence ID" value="NKF22984.1"/>
    <property type="molecule type" value="Genomic_DNA"/>
</dbReference>
<protein>
    <submittedName>
        <fullName evidence="1">Uncharacterized protein</fullName>
    </submittedName>
</protein>
<keyword evidence="2" id="KW-1185">Reference proteome</keyword>
<evidence type="ECO:0000313" key="2">
    <source>
        <dbReference type="Proteomes" id="UP000653472"/>
    </source>
</evidence>
<organism evidence="1 2">
    <name type="scientific">Solimonas marina</name>
    <dbReference type="NCBI Taxonomy" id="2714601"/>
    <lineage>
        <taxon>Bacteria</taxon>
        <taxon>Pseudomonadati</taxon>
        <taxon>Pseudomonadota</taxon>
        <taxon>Gammaproteobacteria</taxon>
        <taxon>Nevskiales</taxon>
        <taxon>Nevskiaceae</taxon>
        <taxon>Solimonas</taxon>
    </lineage>
</organism>
<evidence type="ECO:0000313" key="1">
    <source>
        <dbReference type="EMBL" id="NKF22984.1"/>
    </source>
</evidence>
<name>A0A969WB90_9GAMM</name>
<accession>A0A969WB90</accession>
<dbReference type="Proteomes" id="UP000653472">
    <property type="component" value="Unassembled WGS sequence"/>
</dbReference>
<sequence>MPPTLQMRIHHPTLIFPMLAITLALSGCAGYATPGGPAPLDQIKDGSIAGAGTLQPALNLPARLAVARVQAPGYKSQVAEAGDGKRYGFVGGDHSPSAAQLQMLEHWASVDDVDALAPALVPASLDSLESVRFAAAKIQADVLLAYTYDTHFEVDGKPQAPASKLKLGDAPKNASIVSTASALFVDVRTGYVFGRASGSATVGDLGDAWHDAESLDAKRIDAENEAFKAMATQAEQVWARIAGTTP</sequence>
<dbReference type="RefSeq" id="WP_168148317.1">
    <property type="nucleotide sequence ID" value="NZ_JAAVXB010000006.1"/>
</dbReference>
<reference evidence="1" key="1">
    <citation type="submission" date="2020-03" db="EMBL/GenBank/DDBJ databases">
        <title>Solimonas marina sp. nov., isolated from deep seawater of the Pacific Ocean.</title>
        <authorList>
            <person name="Liu X."/>
            <person name="Lai Q."/>
            <person name="Sun F."/>
            <person name="Gai Y."/>
            <person name="Li G."/>
            <person name="Shao Z."/>
        </authorList>
    </citation>
    <scope>NUCLEOTIDE SEQUENCE</scope>
    <source>
        <strain evidence="1">C16B3</strain>
    </source>
</reference>
<gene>
    <name evidence="1" type="ORF">G7Y82_11700</name>
</gene>
<dbReference type="AlphaFoldDB" id="A0A969WB90"/>